<sequence>MLILLFAAAIVPSGQTFECTPIRVWDGDGPIWCAEGPRIRVSGVAARETDGTCRPGHPCPDADPETAKSVLVDLVGVRTGTSREGHALVKGPTMHCISTGSAGGNRTGAWCVSPKSGDISCALVASGAAARWDRYWGNHRCRDQP</sequence>
<accession>A0A1Z1FAZ0</accession>
<reference evidence="1 2" key="1">
    <citation type="submission" date="2017-01" db="EMBL/GenBank/DDBJ databases">
        <title>Complete genome sequence of esterase-producing bacterium Croceicoccus marinus E4A9.</title>
        <authorList>
            <person name="Wu Y.-H."/>
            <person name="Cheng H."/>
            <person name="Xu L."/>
            <person name="Huo Y.-Y."/>
            <person name="Wang C.-S."/>
            <person name="Xu X.-W."/>
        </authorList>
    </citation>
    <scope>NUCLEOTIDE SEQUENCE [LARGE SCALE GENOMIC DNA]</scope>
    <source>
        <strain evidence="1 2">E4A9</strain>
    </source>
</reference>
<keyword evidence="2" id="KW-1185">Reference proteome</keyword>
<dbReference type="Proteomes" id="UP000195807">
    <property type="component" value="Chromosome"/>
</dbReference>
<dbReference type="KEGG" id="cman:A9D14_06595"/>
<dbReference type="EMBL" id="CP019602">
    <property type="protein sequence ID" value="ARU15912.1"/>
    <property type="molecule type" value="Genomic_DNA"/>
</dbReference>
<dbReference type="InterPro" id="IPR035437">
    <property type="entry name" value="SNase_OB-fold_sf"/>
</dbReference>
<proteinExistence type="predicted"/>
<evidence type="ECO:0000313" key="1">
    <source>
        <dbReference type="EMBL" id="ARU15912.1"/>
    </source>
</evidence>
<dbReference type="SUPFAM" id="SSF50199">
    <property type="entry name" value="Staphylococcal nuclease"/>
    <property type="match status" value="1"/>
</dbReference>
<gene>
    <name evidence="1" type="ORF">A9D14_06595</name>
</gene>
<dbReference type="AlphaFoldDB" id="A0A1Z1FAZ0"/>
<organism evidence="1 2">
    <name type="scientific">Croceicoccus marinus</name>
    <dbReference type="NCBI Taxonomy" id="450378"/>
    <lineage>
        <taxon>Bacteria</taxon>
        <taxon>Pseudomonadati</taxon>
        <taxon>Pseudomonadota</taxon>
        <taxon>Alphaproteobacteria</taxon>
        <taxon>Sphingomonadales</taxon>
        <taxon>Erythrobacteraceae</taxon>
        <taxon>Croceicoccus</taxon>
    </lineage>
</organism>
<name>A0A1Z1FAZ0_9SPHN</name>
<protein>
    <submittedName>
        <fullName evidence="1">Uncharacterized protein</fullName>
    </submittedName>
</protein>
<evidence type="ECO:0000313" key="2">
    <source>
        <dbReference type="Proteomes" id="UP000195807"/>
    </source>
</evidence>